<feature type="region of interest" description="Disordered" evidence="8">
    <location>
        <begin position="211"/>
        <end position="230"/>
    </location>
</feature>
<evidence type="ECO:0000256" key="8">
    <source>
        <dbReference type="SAM" id="MobiDB-lite"/>
    </source>
</evidence>
<dbReference type="PROSITE" id="PS50157">
    <property type="entry name" value="ZINC_FINGER_C2H2_2"/>
    <property type="match status" value="2"/>
</dbReference>
<keyword evidence="5" id="KW-0862">Zinc</keyword>
<dbReference type="AlphaFoldDB" id="A0A0C9VUK0"/>
<dbReference type="GO" id="GO:0000981">
    <property type="term" value="F:DNA-binding transcription factor activity, RNA polymerase II-specific"/>
    <property type="evidence" value="ECO:0007669"/>
    <property type="project" value="UniProtKB-ARBA"/>
</dbReference>
<gene>
    <name evidence="10" type="ORF">M422DRAFT_254944</name>
</gene>
<dbReference type="SMART" id="SM00355">
    <property type="entry name" value="ZnF_C2H2"/>
    <property type="match status" value="2"/>
</dbReference>
<reference evidence="10 11" key="1">
    <citation type="submission" date="2014-06" db="EMBL/GenBank/DDBJ databases">
        <title>Evolutionary Origins and Diversification of the Mycorrhizal Mutualists.</title>
        <authorList>
            <consortium name="DOE Joint Genome Institute"/>
            <consortium name="Mycorrhizal Genomics Consortium"/>
            <person name="Kohler A."/>
            <person name="Kuo A."/>
            <person name="Nagy L.G."/>
            <person name="Floudas D."/>
            <person name="Copeland A."/>
            <person name="Barry K.W."/>
            <person name="Cichocki N."/>
            <person name="Veneault-Fourrey C."/>
            <person name="LaButti K."/>
            <person name="Lindquist E.A."/>
            <person name="Lipzen A."/>
            <person name="Lundell T."/>
            <person name="Morin E."/>
            <person name="Murat C."/>
            <person name="Riley R."/>
            <person name="Ohm R."/>
            <person name="Sun H."/>
            <person name="Tunlid A."/>
            <person name="Henrissat B."/>
            <person name="Grigoriev I.V."/>
            <person name="Hibbett D.S."/>
            <person name="Martin F."/>
        </authorList>
    </citation>
    <scope>NUCLEOTIDE SEQUENCE [LARGE SCALE GENOMIC DNA]</scope>
    <source>
        <strain evidence="10 11">SS14</strain>
    </source>
</reference>
<evidence type="ECO:0000313" key="11">
    <source>
        <dbReference type="Proteomes" id="UP000054279"/>
    </source>
</evidence>
<evidence type="ECO:0000256" key="3">
    <source>
        <dbReference type="ARBA" id="ARBA00022737"/>
    </source>
</evidence>
<dbReference type="EMBL" id="KN837133">
    <property type="protein sequence ID" value="KIJ41931.1"/>
    <property type="molecule type" value="Genomic_DNA"/>
</dbReference>
<dbReference type="GO" id="GO:0008270">
    <property type="term" value="F:zinc ion binding"/>
    <property type="evidence" value="ECO:0007669"/>
    <property type="project" value="UniProtKB-KW"/>
</dbReference>
<dbReference type="SUPFAM" id="SSF57667">
    <property type="entry name" value="beta-beta-alpha zinc fingers"/>
    <property type="match status" value="1"/>
</dbReference>
<accession>A0A0C9VUK0</accession>
<dbReference type="GO" id="GO:0000978">
    <property type="term" value="F:RNA polymerase II cis-regulatory region sequence-specific DNA binding"/>
    <property type="evidence" value="ECO:0007669"/>
    <property type="project" value="UniProtKB-ARBA"/>
</dbReference>
<proteinExistence type="predicted"/>
<dbReference type="Pfam" id="PF00096">
    <property type="entry name" value="zf-C2H2"/>
    <property type="match status" value="2"/>
</dbReference>
<evidence type="ECO:0000256" key="5">
    <source>
        <dbReference type="ARBA" id="ARBA00022833"/>
    </source>
</evidence>
<dbReference type="Proteomes" id="UP000054279">
    <property type="component" value="Unassembled WGS sequence"/>
</dbReference>
<keyword evidence="3" id="KW-0677">Repeat</keyword>
<evidence type="ECO:0000259" key="9">
    <source>
        <dbReference type="PROSITE" id="PS50157"/>
    </source>
</evidence>
<name>A0A0C9VUK0_SPHS4</name>
<dbReference type="FunFam" id="3.30.160.60:FF:000145">
    <property type="entry name" value="Zinc finger protein 574"/>
    <property type="match status" value="1"/>
</dbReference>
<dbReference type="InterPro" id="IPR013087">
    <property type="entry name" value="Znf_C2H2_type"/>
</dbReference>
<keyword evidence="2" id="KW-0479">Metal-binding</keyword>
<keyword evidence="6" id="KW-0539">Nucleus</keyword>
<evidence type="ECO:0000256" key="4">
    <source>
        <dbReference type="ARBA" id="ARBA00022771"/>
    </source>
</evidence>
<protein>
    <recommendedName>
        <fullName evidence="9">C2H2-type domain-containing protein</fullName>
    </recommendedName>
</protein>
<feature type="domain" description="C2H2-type" evidence="9">
    <location>
        <begin position="236"/>
        <end position="263"/>
    </location>
</feature>
<dbReference type="OrthoDB" id="3057375at2759"/>
<comment type="subcellular location">
    <subcellularLocation>
        <location evidence="1">Nucleus</location>
    </subcellularLocation>
</comment>
<organism evidence="10 11">
    <name type="scientific">Sphaerobolus stellatus (strain SS14)</name>
    <dbReference type="NCBI Taxonomy" id="990650"/>
    <lineage>
        <taxon>Eukaryota</taxon>
        <taxon>Fungi</taxon>
        <taxon>Dikarya</taxon>
        <taxon>Basidiomycota</taxon>
        <taxon>Agaricomycotina</taxon>
        <taxon>Agaricomycetes</taxon>
        <taxon>Phallomycetidae</taxon>
        <taxon>Geastrales</taxon>
        <taxon>Sphaerobolaceae</taxon>
        <taxon>Sphaerobolus</taxon>
    </lineage>
</organism>
<dbReference type="PANTHER" id="PTHR23235">
    <property type="entry name" value="KRUEPPEL-LIKE TRANSCRIPTION FACTOR"/>
    <property type="match status" value="1"/>
</dbReference>
<evidence type="ECO:0000313" key="10">
    <source>
        <dbReference type="EMBL" id="KIJ41931.1"/>
    </source>
</evidence>
<feature type="domain" description="C2H2-type" evidence="9">
    <location>
        <begin position="264"/>
        <end position="293"/>
    </location>
</feature>
<keyword evidence="4 7" id="KW-0863">Zinc-finger</keyword>
<evidence type="ECO:0000256" key="7">
    <source>
        <dbReference type="PROSITE-ProRule" id="PRU00042"/>
    </source>
</evidence>
<dbReference type="InterPro" id="IPR036236">
    <property type="entry name" value="Znf_C2H2_sf"/>
</dbReference>
<dbReference type="GO" id="GO:0005634">
    <property type="term" value="C:nucleus"/>
    <property type="evidence" value="ECO:0007669"/>
    <property type="project" value="UniProtKB-SubCell"/>
</dbReference>
<evidence type="ECO:0000256" key="1">
    <source>
        <dbReference type="ARBA" id="ARBA00004123"/>
    </source>
</evidence>
<keyword evidence="11" id="KW-1185">Reference proteome</keyword>
<sequence length="295" mass="33191">MIDGGVGISAAASLATNFVGPSTFLARHDGVYDKESEKCVKLAGRLDRIPKEDIDHFEFEEYNLRHSRSLQKLQDYRAAQGNYKQKKWYKNPLEKWDERTKVRKAKREVQGSIAQEQAHIEALETYSRHSSRASSVGSVWGGIESGLSLNPSRPYRTDSCSIRASGGSPPSASMEDICTDEKRAYVVSQVSDWLSSAPFSAPSEGLTQVRLPNDHNNFDSTAPKSRRVPQDPARKYVCVECGNRYSKQSTLRNHYLTHTGARPFSCQYPGCNRRFSMAFNMQRHMRTHTSAGAFK</sequence>
<dbReference type="Gene3D" id="3.30.160.60">
    <property type="entry name" value="Classic Zinc Finger"/>
    <property type="match status" value="2"/>
</dbReference>
<dbReference type="FunFam" id="3.30.160.60:FF:000125">
    <property type="entry name" value="Putative zinc finger protein 143"/>
    <property type="match status" value="1"/>
</dbReference>
<evidence type="ECO:0000256" key="2">
    <source>
        <dbReference type="ARBA" id="ARBA00022723"/>
    </source>
</evidence>
<dbReference type="HOGENOM" id="CLU_943888_0_0_1"/>
<evidence type="ECO:0000256" key="6">
    <source>
        <dbReference type="ARBA" id="ARBA00023242"/>
    </source>
</evidence>
<dbReference type="PROSITE" id="PS00028">
    <property type="entry name" value="ZINC_FINGER_C2H2_1"/>
    <property type="match status" value="2"/>
</dbReference>